<dbReference type="RefSeq" id="XP_025487485.1">
    <property type="nucleotide sequence ID" value="XM_025636277.1"/>
</dbReference>
<keyword evidence="2" id="KW-1185">Reference proteome</keyword>
<accession>A0A319BX32</accession>
<organism evidence="1 2">
    <name type="scientific">Aspergillus uvarum CBS 121591</name>
    <dbReference type="NCBI Taxonomy" id="1448315"/>
    <lineage>
        <taxon>Eukaryota</taxon>
        <taxon>Fungi</taxon>
        <taxon>Dikarya</taxon>
        <taxon>Ascomycota</taxon>
        <taxon>Pezizomycotina</taxon>
        <taxon>Eurotiomycetes</taxon>
        <taxon>Eurotiomycetidae</taxon>
        <taxon>Eurotiales</taxon>
        <taxon>Aspergillaceae</taxon>
        <taxon>Aspergillus</taxon>
        <taxon>Aspergillus subgen. Circumdati</taxon>
    </lineage>
</organism>
<proteinExistence type="predicted"/>
<dbReference type="VEuPathDB" id="FungiDB:BO82DRAFT_358396"/>
<gene>
    <name evidence="1" type="ORF">BO82DRAFT_358396</name>
</gene>
<reference evidence="1 2" key="1">
    <citation type="submission" date="2016-12" db="EMBL/GenBank/DDBJ databases">
        <title>The genomes of Aspergillus section Nigri reveals drivers in fungal speciation.</title>
        <authorList>
            <consortium name="DOE Joint Genome Institute"/>
            <person name="Vesth T.C."/>
            <person name="Nybo J."/>
            <person name="Theobald S."/>
            <person name="Brandl J."/>
            <person name="Frisvad J.C."/>
            <person name="Nielsen K.F."/>
            <person name="Lyhne E.K."/>
            <person name="Kogle M.E."/>
            <person name="Kuo A."/>
            <person name="Riley R."/>
            <person name="Clum A."/>
            <person name="Nolan M."/>
            <person name="Lipzen A."/>
            <person name="Salamov A."/>
            <person name="Henrissat B."/>
            <person name="Wiebenga A."/>
            <person name="De Vries R.P."/>
            <person name="Grigoriev I.V."/>
            <person name="Mortensen U.H."/>
            <person name="Andersen M.R."/>
            <person name="Baker S.E."/>
        </authorList>
    </citation>
    <scope>NUCLEOTIDE SEQUENCE [LARGE SCALE GENOMIC DNA]</scope>
    <source>
        <strain evidence="1 2">CBS 121591</strain>
    </source>
</reference>
<name>A0A319BX32_9EURO</name>
<evidence type="ECO:0000313" key="2">
    <source>
        <dbReference type="Proteomes" id="UP000248340"/>
    </source>
</evidence>
<dbReference type="AlphaFoldDB" id="A0A319BX32"/>
<dbReference type="EMBL" id="KZ821743">
    <property type="protein sequence ID" value="PYH77285.1"/>
    <property type="molecule type" value="Genomic_DNA"/>
</dbReference>
<dbReference type="Proteomes" id="UP000248340">
    <property type="component" value="Unassembled WGS sequence"/>
</dbReference>
<dbReference type="GeneID" id="37139018"/>
<protein>
    <submittedName>
        <fullName evidence="1">Uncharacterized protein</fullName>
    </submittedName>
</protein>
<evidence type="ECO:0000313" key="1">
    <source>
        <dbReference type="EMBL" id="PYH77285.1"/>
    </source>
</evidence>
<sequence length="52" mass="5691">MGSYNLIVDRFTAIGSCSQAKDVEHLSASFRQSNWSLVMTGAAESIRLTLLD</sequence>